<dbReference type="SUPFAM" id="SSF88723">
    <property type="entry name" value="PIN domain-like"/>
    <property type="match status" value="1"/>
</dbReference>
<dbReference type="AlphaFoldDB" id="A0A1R2BH24"/>
<dbReference type="Gene3D" id="3.40.50.1010">
    <property type="entry name" value="5'-nuclease"/>
    <property type="match status" value="1"/>
</dbReference>
<gene>
    <name evidence="2" type="ORF">SteCoe_24639</name>
</gene>
<proteinExistence type="predicted"/>
<evidence type="ECO:0000313" key="3">
    <source>
        <dbReference type="Proteomes" id="UP000187209"/>
    </source>
</evidence>
<comment type="caution">
    <text evidence="2">The sequence shown here is derived from an EMBL/GenBank/DDBJ whole genome shotgun (WGS) entry which is preliminary data.</text>
</comment>
<keyword evidence="3" id="KW-1185">Reference proteome</keyword>
<feature type="domain" description="Post-transcriptional regulator MKT1 C-terminal" evidence="1">
    <location>
        <begin position="448"/>
        <end position="665"/>
    </location>
</feature>
<dbReference type="EMBL" id="MPUH01000653">
    <property type="protein sequence ID" value="OMJ76076.1"/>
    <property type="molecule type" value="Genomic_DNA"/>
</dbReference>
<dbReference type="OrthoDB" id="17262at2759"/>
<evidence type="ECO:0000259" key="1">
    <source>
        <dbReference type="Pfam" id="PF12246"/>
    </source>
</evidence>
<sequence>MELRKELLDYLDEELKILQTGSLHELEPLLAIDGEAFISEILQDDFYSQVLGGTNFTLKTHLSYHIRKLKEWQITPVFFFNGISLRPETAIIAKKCKKSKRLWEEFSKGNQVEIEKLLVKQDVLNLENYREILEIIRNEGGEVMKCPGHCGFQISYLDKVVRGVVGGLDLACFGITKIITSLEYETGIYKSVNVNQMLKIMEITSKKYTECLIARGFWLGQKFIKMSAVELLQGLKTKDLKNLIADDGKCQQIENACSLIDSQFYLCSDQTKVNFKPNPTISSMMPARCAEKFYCSMCLIGFSSDLLTSYIKRVEVMIPPISDSLKYRTLVHKYKPLMRKIYSIINRNFDENQPLSLKGVKVYYWYDEIQPFQLDFETVKEINWEPFLENLLDENKVCKISNIDLQSCASAHIDMWRNQRQILDELKKPSENKIELKNDLLKIKIHMRVLENFGFISPQGFPTLFARVLTLVKPEFQNEIFLVLELLKLGLLDWKPMNSIYLPENVLKKISPDSSDYIRIISRVSCFIQPSLNGELWTAPVDHDLAQFYSLLRHMVKIVQFLAEVYLLEDFINGRIEITRETITSLISYAHILPLKNVAVGIQVKKLLEGKSVQDLKKEMPQILDIEGDLEKAWIFWKEVHSVIKIVTIESDSVRNIIEEASKLFKTSLLNAGIHVI</sequence>
<dbReference type="InterPro" id="IPR022039">
    <property type="entry name" value="MKT1_C"/>
</dbReference>
<dbReference type="Pfam" id="PF12246">
    <property type="entry name" value="MKT1_C"/>
    <property type="match status" value="1"/>
</dbReference>
<evidence type="ECO:0000313" key="2">
    <source>
        <dbReference type="EMBL" id="OMJ76076.1"/>
    </source>
</evidence>
<dbReference type="Proteomes" id="UP000187209">
    <property type="component" value="Unassembled WGS sequence"/>
</dbReference>
<reference evidence="2 3" key="1">
    <citation type="submission" date="2016-11" db="EMBL/GenBank/DDBJ databases">
        <title>The macronuclear genome of Stentor coeruleus: a giant cell with tiny introns.</title>
        <authorList>
            <person name="Slabodnick M."/>
            <person name="Ruby J.G."/>
            <person name="Reiff S.B."/>
            <person name="Swart E.C."/>
            <person name="Gosai S."/>
            <person name="Prabakaran S."/>
            <person name="Witkowska E."/>
            <person name="Larue G.E."/>
            <person name="Fisher S."/>
            <person name="Freeman R.M."/>
            <person name="Gunawardena J."/>
            <person name="Chu W."/>
            <person name="Stover N.A."/>
            <person name="Gregory B.D."/>
            <person name="Nowacki M."/>
            <person name="Derisi J."/>
            <person name="Roy S.W."/>
            <person name="Marshall W.F."/>
            <person name="Sood P."/>
        </authorList>
    </citation>
    <scope>NUCLEOTIDE SEQUENCE [LARGE SCALE GENOMIC DNA]</scope>
    <source>
        <strain evidence="2">WM001</strain>
    </source>
</reference>
<accession>A0A1R2BH24</accession>
<organism evidence="2 3">
    <name type="scientific">Stentor coeruleus</name>
    <dbReference type="NCBI Taxonomy" id="5963"/>
    <lineage>
        <taxon>Eukaryota</taxon>
        <taxon>Sar</taxon>
        <taxon>Alveolata</taxon>
        <taxon>Ciliophora</taxon>
        <taxon>Postciliodesmatophora</taxon>
        <taxon>Heterotrichea</taxon>
        <taxon>Heterotrichida</taxon>
        <taxon>Stentoridae</taxon>
        <taxon>Stentor</taxon>
    </lineage>
</organism>
<protein>
    <recommendedName>
        <fullName evidence="1">Post-transcriptional regulator MKT1 C-terminal domain-containing protein</fullName>
    </recommendedName>
</protein>
<dbReference type="InterPro" id="IPR029060">
    <property type="entry name" value="PIN-like_dom_sf"/>
</dbReference>
<name>A0A1R2BH24_9CILI</name>